<name>A0A139GX87_9PEZI</name>
<feature type="region of interest" description="Disordered" evidence="1">
    <location>
        <begin position="434"/>
        <end position="456"/>
    </location>
</feature>
<feature type="region of interest" description="Disordered" evidence="1">
    <location>
        <begin position="1"/>
        <end position="97"/>
    </location>
</feature>
<feature type="compositionally biased region" description="Acidic residues" evidence="1">
    <location>
        <begin position="68"/>
        <end position="97"/>
    </location>
</feature>
<dbReference type="EMBL" id="LFZN01000255">
    <property type="protein sequence ID" value="KXS94813.1"/>
    <property type="molecule type" value="Genomic_DNA"/>
</dbReference>
<feature type="region of interest" description="Disordered" evidence="1">
    <location>
        <begin position="105"/>
        <end position="124"/>
    </location>
</feature>
<dbReference type="AlphaFoldDB" id="A0A139GX87"/>
<dbReference type="Proteomes" id="UP000070133">
    <property type="component" value="Unassembled WGS sequence"/>
</dbReference>
<sequence length="821" mass="90116">MARISSTAPKGPTAAPAQSTRRTTRSQSAEPQHQGTDNEIAVSPTAPSAAQKRGRRPKAKAANLPTVDENDDDDDDDDDYHDDDDDDDDDDDGDDDTEAQLAHQLNVDQHPHQPSPRRASVASAISGTTAKTSFSQEEIEQLDHEVIVDVLQDLVSASDSLAKLLAAEGPATSPALWKEIKQTGSKHNKLYNRRLATLQLHKPSFGSQEYIQPRIVLGALLGEPLPSLHALPAAPWRPDNIIFKANLAQMLNTVLVVCDIGDWTPRATDALERLDMAVPVGIAGGEFSLAAVELWLNLAAHLAIRRLDAAIATDPNFAPHDEIANVFYDSEGQFKHIETLGLATASEADFYRAIQMVADLVKVLQSAFKGKSGKNATAAIGKLKTQFRWDDFRSHVLRYHEARTIQLDERIAAAGGVEVIVKALAQEAERRFDTRDAERMKQNLTKTGSTPRRSLGGKSVMAALKAKERQILEPRATAPTAQMLAPTANEREDVLARDFGDRQEPRQEPDIDAAAEQSASSMSAIRPFGDPAKRNKSKAKARLTDRQEGAVLIDPHMDVLDETQPDARPAPSARPNKRKRVQETPEDEVPNPSQDEGFEEDTREHSNADALRRETSFGRAPRHVSIGAESATAGPSNYLPSSAPTQPSPPKRQRKNPGSAIPPPPRPLDPEGPAPPPSTAYQQWKVDALMNRAMAPKPTQQRQPWDPSEERALVELIENYCDDGISYASLKAIDNSAEKRLTHRSAEDLRFKSRNMKTTILLAGAQLPRNWDKVVLDKKAVERLHARGIEYVYQPMRARRLVVSGDGDAERDDTPAGSPSY</sequence>
<feature type="compositionally biased region" description="Basic and acidic residues" evidence="1">
    <location>
        <begin position="600"/>
        <end position="616"/>
    </location>
</feature>
<feature type="compositionally biased region" description="Polar residues" evidence="1">
    <location>
        <begin position="442"/>
        <end position="452"/>
    </location>
</feature>
<gene>
    <name evidence="2" type="ORF">AC578_6436</name>
</gene>
<proteinExistence type="predicted"/>
<feature type="compositionally biased region" description="Polar residues" evidence="1">
    <location>
        <begin position="16"/>
        <end position="37"/>
    </location>
</feature>
<feature type="region of interest" description="Disordered" evidence="1">
    <location>
        <begin position="502"/>
        <end position="680"/>
    </location>
</feature>
<evidence type="ECO:0000256" key="1">
    <source>
        <dbReference type="SAM" id="MobiDB-lite"/>
    </source>
</evidence>
<accession>A0A139GX87</accession>
<keyword evidence="3" id="KW-1185">Reference proteome</keyword>
<evidence type="ECO:0000313" key="2">
    <source>
        <dbReference type="EMBL" id="KXS94813.1"/>
    </source>
</evidence>
<dbReference type="OrthoDB" id="5398572at2759"/>
<organism evidence="2 3">
    <name type="scientific">Pseudocercospora eumusae</name>
    <dbReference type="NCBI Taxonomy" id="321146"/>
    <lineage>
        <taxon>Eukaryota</taxon>
        <taxon>Fungi</taxon>
        <taxon>Dikarya</taxon>
        <taxon>Ascomycota</taxon>
        <taxon>Pezizomycotina</taxon>
        <taxon>Dothideomycetes</taxon>
        <taxon>Dothideomycetidae</taxon>
        <taxon>Mycosphaerellales</taxon>
        <taxon>Mycosphaerellaceae</taxon>
        <taxon>Pseudocercospora</taxon>
    </lineage>
</organism>
<evidence type="ECO:0008006" key="4">
    <source>
        <dbReference type="Google" id="ProtNLM"/>
    </source>
</evidence>
<feature type="compositionally biased region" description="Polar residues" evidence="1">
    <location>
        <begin position="633"/>
        <end position="645"/>
    </location>
</feature>
<evidence type="ECO:0000313" key="3">
    <source>
        <dbReference type="Proteomes" id="UP000070133"/>
    </source>
</evidence>
<reference evidence="2 3" key="1">
    <citation type="submission" date="2015-07" db="EMBL/GenBank/DDBJ databases">
        <title>Comparative genomics of the Sigatoka disease complex on banana suggests a link between parallel evolutionary changes in Pseudocercospora fijiensis and Pseudocercospora eumusae and increased virulence on the banana host.</title>
        <authorList>
            <person name="Chang T.-C."/>
            <person name="Salvucci A."/>
            <person name="Crous P.W."/>
            <person name="Stergiopoulos I."/>
        </authorList>
    </citation>
    <scope>NUCLEOTIDE SEQUENCE [LARGE SCALE GENOMIC DNA]</scope>
    <source>
        <strain evidence="2 3">CBS 114824</strain>
    </source>
</reference>
<dbReference type="STRING" id="321146.A0A139GX87"/>
<feature type="compositionally biased region" description="Pro residues" evidence="1">
    <location>
        <begin position="660"/>
        <end position="678"/>
    </location>
</feature>
<feature type="compositionally biased region" description="Low complexity" evidence="1">
    <location>
        <begin position="514"/>
        <end position="524"/>
    </location>
</feature>
<comment type="caution">
    <text evidence="2">The sequence shown here is derived from an EMBL/GenBank/DDBJ whole genome shotgun (WGS) entry which is preliminary data.</text>
</comment>
<protein>
    <recommendedName>
        <fullName evidence="4">Myb-like domain-containing protein</fullName>
    </recommendedName>
</protein>